<feature type="domain" description="C-type lectin" evidence="6">
    <location>
        <begin position="318"/>
        <end position="427"/>
    </location>
</feature>
<evidence type="ECO:0000256" key="1">
    <source>
        <dbReference type="ARBA" id="ARBA00022734"/>
    </source>
</evidence>
<evidence type="ECO:0000256" key="5">
    <source>
        <dbReference type="SAM" id="Phobius"/>
    </source>
</evidence>
<dbReference type="InterPro" id="IPR018378">
    <property type="entry name" value="C-type_lectin_CS"/>
</dbReference>
<reference evidence="8" key="1">
    <citation type="submission" date="2025-08" db="UniProtKB">
        <authorList>
            <consortium name="RefSeq"/>
        </authorList>
    </citation>
    <scope>IDENTIFICATION</scope>
</reference>
<proteinExistence type="predicted"/>
<evidence type="ECO:0000256" key="4">
    <source>
        <dbReference type="SAM" id="MobiDB-lite"/>
    </source>
</evidence>
<dbReference type="InterPro" id="IPR001304">
    <property type="entry name" value="C-type_lectin-like"/>
</dbReference>
<dbReference type="RefSeq" id="XP_033781042.1">
    <property type="nucleotide sequence ID" value="XM_033925151.1"/>
</dbReference>
<evidence type="ECO:0000259" key="6">
    <source>
        <dbReference type="PROSITE" id="PS50041"/>
    </source>
</evidence>
<feature type="transmembrane region" description="Helical" evidence="5">
    <location>
        <begin position="199"/>
        <end position="220"/>
    </location>
</feature>
<dbReference type="PROSITE" id="PS00615">
    <property type="entry name" value="C_TYPE_LECTIN_1"/>
    <property type="match status" value="1"/>
</dbReference>
<dbReference type="Proteomes" id="UP000515159">
    <property type="component" value="Chromosome 16"/>
</dbReference>
<feature type="coiled-coil region" evidence="3">
    <location>
        <begin position="247"/>
        <end position="297"/>
    </location>
</feature>
<feature type="region of interest" description="Disordered" evidence="4">
    <location>
        <begin position="34"/>
        <end position="104"/>
    </location>
</feature>
<feature type="compositionally biased region" description="Basic and acidic residues" evidence="4">
    <location>
        <begin position="92"/>
        <end position="104"/>
    </location>
</feature>
<feature type="compositionally biased region" description="Basic and acidic residues" evidence="4">
    <location>
        <begin position="68"/>
        <end position="82"/>
    </location>
</feature>
<dbReference type="Pfam" id="PF00059">
    <property type="entry name" value="Lectin_C"/>
    <property type="match status" value="1"/>
</dbReference>
<dbReference type="SMART" id="SM00034">
    <property type="entry name" value="CLECT"/>
    <property type="match status" value="1"/>
</dbReference>
<evidence type="ECO:0000313" key="7">
    <source>
        <dbReference type="Proteomes" id="UP000515159"/>
    </source>
</evidence>
<evidence type="ECO:0000313" key="8">
    <source>
        <dbReference type="RefSeq" id="XP_033781042.1"/>
    </source>
</evidence>
<dbReference type="InterPro" id="IPR050111">
    <property type="entry name" value="C-type_lectin/snaclec_domain"/>
</dbReference>
<dbReference type="PANTHER" id="PTHR22803">
    <property type="entry name" value="MANNOSE, PHOSPHOLIPASE, LECTIN RECEPTOR RELATED"/>
    <property type="match status" value="1"/>
</dbReference>
<keyword evidence="7" id="KW-1185">Reference proteome</keyword>
<dbReference type="GO" id="GO:0030246">
    <property type="term" value="F:carbohydrate binding"/>
    <property type="evidence" value="ECO:0007669"/>
    <property type="project" value="UniProtKB-KW"/>
</dbReference>
<dbReference type="InterPro" id="IPR016186">
    <property type="entry name" value="C-type_lectin-like/link_sf"/>
</dbReference>
<keyword evidence="3" id="KW-0175">Coiled coil</keyword>
<dbReference type="PROSITE" id="PS50041">
    <property type="entry name" value="C_TYPE_LECTIN_2"/>
    <property type="match status" value="1"/>
</dbReference>
<dbReference type="InParanoid" id="A0A6P8NX52"/>
<dbReference type="InterPro" id="IPR033989">
    <property type="entry name" value="CD209-like_CTLD"/>
</dbReference>
<keyword evidence="2" id="KW-1015">Disulfide bond</keyword>
<keyword evidence="5" id="KW-1133">Transmembrane helix</keyword>
<dbReference type="Gene3D" id="3.10.100.10">
    <property type="entry name" value="Mannose-Binding Protein A, subunit A"/>
    <property type="match status" value="1"/>
</dbReference>
<evidence type="ECO:0000256" key="2">
    <source>
        <dbReference type="ARBA" id="ARBA00023157"/>
    </source>
</evidence>
<dbReference type="GeneID" id="117350672"/>
<evidence type="ECO:0000256" key="3">
    <source>
        <dbReference type="SAM" id="Coils"/>
    </source>
</evidence>
<keyword evidence="1" id="KW-0430">Lectin</keyword>
<accession>A0A6P8NX52</accession>
<organism evidence="7 8">
    <name type="scientific">Geotrypetes seraphini</name>
    <name type="common">Gaboon caecilian</name>
    <name type="synonym">Caecilia seraphini</name>
    <dbReference type="NCBI Taxonomy" id="260995"/>
    <lineage>
        <taxon>Eukaryota</taxon>
        <taxon>Metazoa</taxon>
        <taxon>Chordata</taxon>
        <taxon>Craniata</taxon>
        <taxon>Vertebrata</taxon>
        <taxon>Euteleostomi</taxon>
        <taxon>Amphibia</taxon>
        <taxon>Gymnophiona</taxon>
        <taxon>Geotrypetes</taxon>
    </lineage>
</organism>
<dbReference type="KEGG" id="gsh:117350672"/>
<dbReference type="OrthoDB" id="6133475at2759"/>
<dbReference type="CDD" id="cd03590">
    <property type="entry name" value="CLECT_DC-SIGN_like"/>
    <property type="match status" value="1"/>
</dbReference>
<keyword evidence="5" id="KW-0472">Membrane</keyword>
<keyword evidence="5" id="KW-0812">Transmembrane</keyword>
<dbReference type="FunCoup" id="A0A6P8NX52">
    <property type="interactions" value="43"/>
</dbReference>
<dbReference type="InterPro" id="IPR016187">
    <property type="entry name" value="CTDL_fold"/>
</dbReference>
<protein>
    <submittedName>
        <fullName evidence="8">C-type lectin domain family 17, member A-like isoform X1</fullName>
    </submittedName>
</protein>
<dbReference type="AlphaFoldDB" id="A0A6P8NX52"/>
<name>A0A6P8NX52_GEOSA</name>
<feature type="region of interest" description="Disordered" evidence="4">
    <location>
        <begin position="1"/>
        <end position="21"/>
    </location>
</feature>
<dbReference type="SUPFAM" id="SSF56436">
    <property type="entry name" value="C-type lectin-like"/>
    <property type="match status" value="1"/>
</dbReference>
<sequence>MFGGGGEGREKEEKGGLIYQYSELPGQSEKFVAGETQGLKEMDKHNVYGNQGWIPPKPGRKTGSSHNSDGDYENKSVADMKRMKPMQPDTASRSKEQDKSKEKWKEFHGLEISTIEVPPLRPPRAGSEITTAEVPPLRPPKTSLEVSPVETASFRPPYIGLNLSSVAVEKAFRAPAASEIPPVSEDPVLKVRNKKPMACLYLLLAVSLLLWLVLATVAFLKFSKISEELEKLHVQYSDTVRNVSDAMEKAMMEQEEGRTEMQKALQELQDDSVDKGLEDARKEREKIRTKMDNEMEALSKKLDSACTLCRCPRDWLWNLGSCYYFSTDLRNWEGAQEFCISKSSHLLIVEEDETRYLMDHTKSHNYWIGLSKKANGWTWVDGSPLTFSKWNEGEPNNMQKREHCAEMYTSGKWNDHDCSFKKQWICEKN</sequence>
<gene>
    <name evidence="8" type="primary">LOC117350672</name>
</gene>